<protein>
    <recommendedName>
        <fullName evidence="4">FERM domain-containing protein</fullName>
    </recommendedName>
</protein>
<evidence type="ECO:0000313" key="2">
    <source>
        <dbReference type="EMBL" id="GFR85302.1"/>
    </source>
</evidence>
<reference evidence="2 3" key="1">
    <citation type="journal article" date="2021" name="Elife">
        <title>Chloroplast acquisition without the gene transfer in kleptoplastic sea slugs, Plakobranchus ocellatus.</title>
        <authorList>
            <person name="Maeda T."/>
            <person name="Takahashi S."/>
            <person name="Yoshida T."/>
            <person name="Shimamura S."/>
            <person name="Takaki Y."/>
            <person name="Nagai Y."/>
            <person name="Toyoda A."/>
            <person name="Suzuki Y."/>
            <person name="Arimoto A."/>
            <person name="Ishii H."/>
            <person name="Satoh N."/>
            <person name="Nishiyama T."/>
            <person name="Hasebe M."/>
            <person name="Maruyama T."/>
            <person name="Minagawa J."/>
            <person name="Obokata J."/>
            <person name="Shigenobu S."/>
        </authorList>
    </citation>
    <scope>NUCLEOTIDE SEQUENCE [LARGE SCALE GENOMIC DNA]</scope>
</reference>
<gene>
    <name evidence="2" type="ORF">ElyMa_000693300</name>
</gene>
<sequence>MEGHFFKVSFCGGISELKIYIAPELTYDDVINKCINHIKSRVCDPDSDASTNVAVYLPVFGLRLLQPNGSSENPVWLPYWHKFYKKQDVHVQGKQHAYEFRVRHRPVGFYKPDSIMGEYLFIQMVDDFMRDPAFPVGNNSVFSDDVFLLLLGISVLLQKKDLPLLNNEIVSLTWETPILRYRNILTFPQQLSASKAVCDRLTGGKFYNCEKKYWSFVSLRKNLKKMKEREEKLRFFKEKFHEFIVKCVPWYCTEVYQTKPSAYPLAVSAMMKLNQGKMDSGLYYGEVSEVFMLYQNTVNLLFVMISVLGFLFPLLWLPFTSSVRPIF</sequence>
<dbReference type="Proteomes" id="UP000762676">
    <property type="component" value="Unassembled WGS sequence"/>
</dbReference>
<dbReference type="AlphaFoldDB" id="A0AAV4GHW4"/>
<accession>A0AAV4GHW4</accession>
<evidence type="ECO:0000313" key="3">
    <source>
        <dbReference type="Proteomes" id="UP000762676"/>
    </source>
</evidence>
<evidence type="ECO:0008006" key="4">
    <source>
        <dbReference type="Google" id="ProtNLM"/>
    </source>
</evidence>
<keyword evidence="1" id="KW-0472">Membrane</keyword>
<keyword evidence="1" id="KW-1133">Transmembrane helix</keyword>
<evidence type="ECO:0000256" key="1">
    <source>
        <dbReference type="SAM" id="Phobius"/>
    </source>
</evidence>
<proteinExistence type="predicted"/>
<comment type="caution">
    <text evidence="2">The sequence shown here is derived from an EMBL/GenBank/DDBJ whole genome shotgun (WGS) entry which is preliminary data.</text>
</comment>
<dbReference type="EMBL" id="BMAT01001425">
    <property type="protein sequence ID" value="GFR85302.1"/>
    <property type="molecule type" value="Genomic_DNA"/>
</dbReference>
<organism evidence="2 3">
    <name type="scientific">Elysia marginata</name>
    <dbReference type="NCBI Taxonomy" id="1093978"/>
    <lineage>
        <taxon>Eukaryota</taxon>
        <taxon>Metazoa</taxon>
        <taxon>Spiralia</taxon>
        <taxon>Lophotrochozoa</taxon>
        <taxon>Mollusca</taxon>
        <taxon>Gastropoda</taxon>
        <taxon>Heterobranchia</taxon>
        <taxon>Euthyneura</taxon>
        <taxon>Panpulmonata</taxon>
        <taxon>Sacoglossa</taxon>
        <taxon>Placobranchoidea</taxon>
        <taxon>Plakobranchidae</taxon>
        <taxon>Elysia</taxon>
    </lineage>
</organism>
<keyword evidence="3" id="KW-1185">Reference proteome</keyword>
<name>A0AAV4GHW4_9GAST</name>
<feature type="transmembrane region" description="Helical" evidence="1">
    <location>
        <begin position="300"/>
        <end position="319"/>
    </location>
</feature>
<keyword evidence="1" id="KW-0812">Transmembrane</keyword>